<dbReference type="InterPro" id="IPR050353">
    <property type="entry name" value="PyrK_electron_transfer"/>
</dbReference>
<dbReference type="Pfam" id="PF10418">
    <property type="entry name" value="DHODB_Fe-S_bind"/>
    <property type="match status" value="1"/>
</dbReference>
<feature type="domain" description="FAD-binding FR-type" evidence="13">
    <location>
        <begin position="12"/>
        <end position="113"/>
    </location>
</feature>
<evidence type="ECO:0000256" key="4">
    <source>
        <dbReference type="ARBA" id="ARBA00022714"/>
    </source>
</evidence>
<dbReference type="PROSITE" id="PS51384">
    <property type="entry name" value="FAD_FR"/>
    <property type="match status" value="1"/>
</dbReference>
<keyword evidence="15" id="KW-1185">Reference proteome</keyword>
<feature type="binding site" evidence="11">
    <location>
        <begin position="63"/>
        <end position="66"/>
    </location>
    <ligand>
        <name>FAD</name>
        <dbReference type="ChEBI" id="CHEBI:57692"/>
    </ligand>
</feature>
<feature type="binding site" evidence="12">
    <location>
        <position position="241"/>
    </location>
    <ligand>
        <name>[2Fe-2S] cluster</name>
        <dbReference type="ChEBI" id="CHEBI:190135"/>
    </ligand>
</feature>
<dbReference type="GO" id="GO:0050660">
    <property type="term" value="F:flavin adenine dinucleotide binding"/>
    <property type="evidence" value="ECO:0007669"/>
    <property type="project" value="InterPro"/>
</dbReference>
<dbReference type="Proteomes" id="UP000460272">
    <property type="component" value="Unassembled WGS sequence"/>
</dbReference>
<dbReference type="Gene3D" id="2.40.30.10">
    <property type="entry name" value="Translation factors"/>
    <property type="match status" value="1"/>
</dbReference>
<keyword evidence="2" id="KW-0813">Transport</keyword>
<dbReference type="GO" id="GO:0006221">
    <property type="term" value="P:pyrimidine nucleotide biosynthetic process"/>
    <property type="evidence" value="ECO:0007669"/>
    <property type="project" value="InterPro"/>
</dbReference>
<comment type="cofactor">
    <cofactor evidence="11">
        <name>FAD</name>
        <dbReference type="ChEBI" id="CHEBI:57692"/>
    </cofactor>
    <text evidence="11">Binds 1 FAD per subunit.</text>
</comment>
<reference evidence="14 15" key="1">
    <citation type="submission" date="2018-11" db="EMBL/GenBank/DDBJ databases">
        <title>Trebonia kvetii gen.nov., sp.nov., a novel acidophilic actinobacterium, and proposal of the new actinobacterial family Treboniaceae fam. nov.</title>
        <authorList>
            <person name="Rapoport D."/>
            <person name="Sagova-Mareckova M."/>
            <person name="Sedlacek I."/>
            <person name="Provaznik J."/>
            <person name="Kralova S."/>
            <person name="Pavlinic D."/>
            <person name="Benes V."/>
            <person name="Kopecky J."/>
        </authorList>
    </citation>
    <scope>NUCLEOTIDE SEQUENCE [LARGE SCALE GENOMIC DNA]</scope>
    <source>
        <strain evidence="14 15">15Tr583</strain>
    </source>
</reference>
<dbReference type="GO" id="GO:0046872">
    <property type="term" value="F:metal ion binding"/>
    <property type="evidence" value="ECO:0007669"/>
    <property type="project" value="UniProtKB-KW"/>
</dbReference>
<dbReference type="InterPro" id="IPR019480">
    <property type="entry name" value="Dihydroorotate_DH_Fe-S-bd"/>
</dbReference>
<keyword evidence="6 11" id="KW-0274">FAD</keyword>
<evidence type="ECO:0000256" key="11">
    <source>
        <dbReference type="PIRSR" id="PIRSR006816-1"/>
    </source>
</evidence>
<evidence type="ECO:0000256" key="5">
    <source>
        <dbReference type="ARBA" id="ARBA00022723"/>
    </source>
</evidence>
<dbReference type="InterPro" id="IPR017927">
    <property type="entry name" value="FAD-bd_FR_type"/>
</dbReference>
<evidence type="ECO:0000313" key="15">
    <source>
        <dbReference type="Proteomes" id="UP000460272"/>
    </source>
</evidence>
<evidence type="ECO:0000256" key="2">
    <source>
        <dbReference type="ARBA" id="ARBA00022448"/>
    </source>
</evidence>
<proteinExistence type="inferred from homology"/>
<comment type="cofactor">
    <cofactor evidence="12">
        <name>[2Fe-2S] cluster</name>
        <dbReference type="ChEBI" id="CHEBI:190135"/>
    </cofactor>
    <text evidence="12">Binds 1 [2Fe-2S] cluster per subunit.</text>
</comment>
<keyword evidence="7" id="KW-0249">Electron transport</keyword>
<protein>
    <submittedName>
        <fullName evidence="14">Dihydroorotate dehydrogenase electron transfer subunit</fullName>
    </submittedName>
</protein>
<comment type="cofactor">
    <cofactor evidence="10">
        <name>[2Fe-2S] cluster</name>
        <dbReference type="ChEBI" id="CHEBI:190135"/>
    </cofactor>
</comment>
<dbReference type="InterPro" id="IPR012165">
    <property type="entry name" value="Cyt_c3_hydrogenase_gsu"/>
</dbReference>
<dbReference type="Gene3D" id="2.10.240.10">
    <property type="entry name" value="Dihydroorotate dehydrogenase, electron transfer subunit"/>
    <property type="match status" value="1"/>
</dbReference>
<feature type="binding site" evidence="12">
    <location>
        <position position="236"/>
    </location>
    <ligand>
        <name>[2Fe-2S] cluster</name>
        <dbReference type="ChEBI" id="CHEBI:190135"/>
    </ligand>
</feature>
<sequence>MAGNDRDGGVAPVQVRGTVLTVRRVDAYVAMTVVAPAIATRFRPGQFVAIAVGGPQSGMIGRRTFSIHDVRPDHGGTVEFVFLPREPGSQWLADCRSRDVLDVVGPLGRPFPVPRDAASCLLLGVGPGAAPLFALASRLAERGSHTDYLLGAESADRVFGALTARRTGRSAIIATADGSLGARGSVVDMLPTVVQQARTDVIYASAPTGVLRSVCAMAGRYGIPVQALVSEPAMICGTGLCMGCVLPAVGTDGVTRMVRACAEGPVFRGDLVRWDDVGTIPFDALGAPGWKPKQGTTAAGERTNAS</sequence>
<feature type="binding site" evidence="12">
    <location>
        <position position="261"/>
    </location>
    <ligand>
        <name>[2Fe-2S] cluster</name>
        <dbReference type="ChEBI" id="CHEBI:190135"/>
    </ligand>
</feature>
<dbReference type="PIRSF" id="PIRSF006816">
    <property type="entry name" value="Cyc3_hyd_g"/>
    <property type="match status" value="1"/>
</dbReference>
<evidence type="ECO:0000256" key="6">
    <source>
        <dbReference type="ARBA" id="ARBA00022827"/>
    </source>
</evidence>
<gene>
    <name evidence="14" type="ORF">EAS64_22030</name>
</gene>
<comment type="similarity">
    <text evidence="1">Belongs to the PyrK family.</text>
</comment>
<evidence type="ECO:0000259" key="13">
    <source>
        <dbReference type="PROSITE" id="PS51384"/>
    </source>
</evidence>
<evidence type="ECO:0000256" key="9">
    <source>
        <dbReference type="ARBA" id="ARBA00023014"/>
    </source>
</evidence>
<keyword evidence="5 12" id="KW-0479">Metal-binding</keyword>
<dbReference type="InterPro" id="IPR017938">
    <property type="entry name" value="Riboflavin_synthase-like_b-brl"/>
</dbReference>
<keyword evidence="3 11" id="KW-0285">Flavoprotein</keyword>
<comment type="caution">
    <text evidence="14">The sequence shown here is derived from an EMBL/GenBank/DDBJ whole genome shotgun (WGS) entry which is preliminary data.</text>
</comment>
<evidence type="ECO:0000313" key="14">
    <source>
        <dbReference type="EMBL" id="TVZ03129.1"/>
    </source>
</evidence>
<keyword evidence="9 12" id="KW-0411">Iron-sulfur</keyword>
<name>A0A6P2BVG8_9ACTN</name>
<evidence type="ECO:0000256" key="10">
    <source>
        <dbReference type="ARBA" id="ARBA00034078"/>
    </source>
</evidence>
<evidence type="ECO:0000256" key="3">
    <source>
        <dbReference type="ARBA" id="ARBA00022630"/>
    </source>
</evidence>
<evidence type="ECO:0000256" key="8">
    <source>
        <dbReference type="ARBA" id="ARBA00023004"/>
    </source>
</evidence>
<accession>A0A6P2BVG8</accession>
<keyword evidence="4 12" id="KW-0001">2Fe-2S</keyword>
<evidence type="ECO:0000256" key="7">
    <source>
        <dbReference type="ARBA" id="ARBA00022982"/>
    </source>
</evidence>
<dbReference type="OrthoDB" id="9796486at2"/>
<organism evidence="14 15">
    <name type="scientific">Trebonia kvetii</name>
    <dbReference type="NCBI Taxonomy" id="2480626"/>
    <lineage>
        <taxon>Bacteria</taxon>
        <taxon>Bacillati</taxon>
        <taxon>Actinomycetota</taxon>
        <taxon>Actinomycetes</taxon>
        <taxon>Streptosporangiales</taxon>
        <taxon>Treboniaceae</taxon>
        <taxon>Trebonia</taxon>
    </lineage>
</organism>
<dbReference type="InterPro" id="IPR037117">
    <property type="entry name" value="Dihydroorotate_DH_ele_sf"/>
</dbReference>
<dbReference type="PANTHER" id="PTHR43513">
    <property type="entry name" value="DIHYDROOROTATE DEHYDROGENASE B (NAD(+)), ELECTRON TRANSFER SUBUNIT"/>
    <property type="match status" value="1"/>
</dbReference>
<evidence type="ECO:0000256" key="12">
    <source>
        <dbReference type="PIRSR" id="PIRSR006816-2"/>
    </source>
</evidence>
<dbReference type="SUPFAM" id="SSF63380">
    <property type="entry name" value="Riboflavin synthase domain-like"/>
    <property type="match status" value="1"/>
</dbReference>
<dbReference type="RefSeq" id="WP_145855599.1">
    <property type="nucleotide sequence ID" value="NZ_RPFW01000004.1"/>
</dbReference>
<dbReference type="InterPro" id="IPR039261">
    <property type="entry name" value="FNR_nucleotide-bd"/>
</dbReference>
<dbReference type="SUPFAM" id="SSF52343">
    <property type="entry name" value="Ferredoxin reductase-like, C-terminal NADP-linked domain"/>
    <property type="match status" value="1"/>
</dbReference>
<keyword evidence="8 12" id="KW-0408">Iron</keyword>
<dbReference type="EMBL" id="RPFW01000004">
    <property type="protein sequence ID" value="TVZ03129.1"/>
    <property type="molecule type" value="Genomic_DNA"/>
</dbReference>
<feature type="binding site" evidence="12">
    <location>
        <position position="244"/>
    </location>
    <ligand>
        <name>[2Fe-2S] cluster</name>
        <dbReference type="ChEBI" id="CHEBI:190135"/>
    </ligand>
</feature>
<dbReference type="AlphaFoldDB" id="A0A6P2BVG8"/>
<evidence type="ECO:0000256" key="1">
    <source>
        <dbReference type="ARBA" id="ARBA00006422"/>
    </source>
</evidence>
<dbReference type="GO" id="GO:0051537">
    <property type="term" value="F:2 iron, 2 sulfur cluster binding"/>
    <property type="evidence" value="ECO:0007669"/>
    <property type="project" value="UniProtKB-KW"/>
</dbReference>
<dbReference type="Gene3D" id="3.40.50.80">
    <property type="entry name" value="Nucleotide-binding domain of ferredoxin-NADP reductase (FNR) module"/>
    <property type="match status" value="1"/>
</dbReference>
<dbReference type="PANTHER" id="PTHR43513:SF3">
    <property type="entry name" value="DIHYDROOROTATE DEHYDROGENASE B (NAD(+)), ELECTRON TRANSFER SUBUNIT-RELATED"/>
    <property type="match status" value="1"/>
</dbReference>
<dbReference type="GO" id="GO:0016491">
    <property type="term" value="F:oxidoreductase activity"/>
    <property type="evidence" value="ECO:0007669"/>
    <property type="project" value="InterPro"/>
</dbReference>